<evidence type="ECO:0000256" key="1">
    <source>
        <dbReference type="ARBA" id="ARBA00006186"/>
    </source>
</evidence>
<sequence length="301" mass="32860">MDDPGTSPVPYQDEICEKLIQLSFSKIVNSKSERGGARLRKNLLIIHVLQKARFEQQYRYLNTCTEINSMSSSSVFSAQQQCPIIAYAGQSDWNDSNDGFDLSDECEACPTESSLHPKLEFSSTSSISLSPSLFSPPTFGRRLGNELCVPLVTMDQSRGHDNSYSPSSCALDHAQNRELESTQNICTLPSQQPCAVVEHRSAVVCSSNIALMSNKRKLEESTTEDTLCNKKNCTESETPSSAFACDLGGGSDKNKQFSGLISAFTAGLSSVNDTQINESTNEDALKRNMSCPGFLELACES</sequence>
<keyword evidence="3" id="KW-1185">Reference proteome</keyword>
<evidence type="ECO:0000313" key="3">
    <source>
        <dbReference type="Proteomes" id="UP000270296"/>
    </source>
</evidence>
<dbReference type="AlphaFoldDB" id="A0A183IN31"/>
<dbReference type="PANTHER" id="PTHR15895">
    <property type="entry name" value="IMMEDIATE EARLY RESPONSE GENE"/>
    <property type="match status" value="1"/>
</dbReference>
<dbReference type="WBParaSite" id="SBAD_0000523401-mRNA-1">
    <property type="protein sequence ID" value="SBAD_0000523401-mRNA-1"/>
    <property type="gene ID" value="SBAD_0000523401"/>
</dbReference>
<organism evidence="4">
    <name type="scientific">Soboliphyme baturini</name>
    <dbReference type="NCBI Taxonomy" id="241478"/>
    <lineage>
        <taxon>Eukaryota</taxon>
        <taxon>Metazoa</taxon>
        <taxon>Ecdysozoa</taxon>
        <taxon>Nematoda</taxon>
        <taxon>Enoplea</taxon>
        <taxon>Dorylaimia</taxon>
        <taxon>Dioctophymatida</taxon>
        <taxon>Dioctophymatoidea</taxon>
        <taxon>Soboliphymatidae</taxon>
        <taxon>Soboliphyme</taxon>
    </lineage>
</organism>
<proteinExistence type="inferred from homology"/>
<dbReference type="EMBL" id="UZAM01008707">
    <property type="protein sequence ID" value="VDP06057.1"/>
    <property type="molecule type" value="Genomic_DNA"/>
</dbReference>
<reference evidence="4" key="1">
    <citation type="submission" date="2016-06" db="UniProtKB">
        <authorList>
            <consortium name="WormBaseParasite"/>
        </authorList>
    </citation>
    <scope>IDENTIFICATION</scope>
</reference>
<dbReference type="InterPro" id="IPR008653">
    <property type="entry name" value="IER"/>
</dbReference>
<evidence type="ECO:0000313" key="2">
    <source>
        <dbReference type="EMBL" id="VDP06057.1"/>
    </source>
</evidence>
<comment type="similarity">
    <text evidence="1">Belongs to the IER family.</text>
</comment>
<gene>
    <name evidence="2" type="ORF">SBAD_LOCUS5027</name>
</gene>
<dbReference type="OrthoDB" id="6358394at2759"/>
<accession>A0A183IN31</accession>
<reference evidence="2 3" key="2">
    <citation type="submission" date="2018-11" db="EMBL/GenBank/DDBJ databases">
        <authorList>
            <consortium name="Pathogen Informatics"/>
        </authorList>
    </citation>
    <scope>NUCLEOTIDE SEQUENCE [LARGE SCALE GENOMIC DNA]</scope>
</reference>
<dbReference type="Pfam" id="PF05760">
    <property type="entry name" value="IER"/>
    <property type="match status" value="1"/>
</dbReference>
<protein>
    <submittedName>
        <fullName evidence="2 4">Uncharacterized protein</fullName>
    </submittedName>
</protein>
<evidence type="ECO:0000313" key="4">
    <source>
        <dbReference type="WBParaSite" id="SBAD_0000523401-mRNA-1"/>
    </source>
</evidence>
<name>A0A183IN31_9BILA</name>
<dbReference type="Proteomes" id="UP000270296">
    <property type="component" value="Unassembled WGS sequence"/>
</dbReference>